<accession>A0ABM6N8X8</accession>
<sequence>MFLIKGLSKKLCMFFHNPVCKKRMLVFEWAAKLTMPLQTYRRIERFTR</sequence>
<evidence type="ECO:0008006" key="3">
    <source>
        <dbReference type="Google" id="ProtNLM"/>
    </source>
</evidence>
<keyword evidence="2" id="KW-1185">Reference proteome</keyword>
<reference evidence="1 2" key="1">
    <citation type="submission" date="2015-06" db="EMBL/GenBank/DDBJ databases">
        <authorList>
            <person name="Xie B.-B."/>
            <person name="Rong J.-C."/>
            <person name="Qin Q.-L."/>
            <person name="Zhang Y.-Z."/>
        </authorList>
    </citation>
    <scope>NUCLEOTIDE SEQUENCE [LARGE SCALE GENOMIC DNA]</scope>
    <source>
        <strain evidence="1 2">KMM 3549</strain>
    </source>
</reference>
<proteinExistence type="predicted"/>
<organism evidence="1 2">
    <name type="scientific">Pseudoalteromonas issachenkonii</name>
    <dbReference type="NCBI Taxonomy" id="152297"/>
    <lineage>
        <taxon>Bacteria</taxon>
        <taxon>Pseudomonadati</taxon>
        <taxon>Pseudomonadota</taxon>
        <taxon>Gammaproteobacteria</taxon>
        <taxon>Alteromonadales</taxon>
        <taxon>Pseudoalteromonadaceae</taxon>
        <taxon>Pseudoalteromonas</taxon>
    </lineage>
</organism>
<gene>
    <name evidence="1" type="ORF">PISS_b0551</name>
</gene>
<dbReference type="EMBL" id="CP011031">
    <property type="protein sequence ID" value="ATC92671.1"/>
    <property type="molecule type" value="Genomic_DNA"/>
</dbReference>
<name>A0ABM6N8X8_9GAMM</name>
<dbReference type="Proteomes" id="UP000217258">
    <property type="component" value="Chromosome II"/>
</dbReference>
<evidence type="ECO:0000313" key="1">
    <source>
        <dbReference type="EMBL" id="ATC92671.1"/>
    </source>
</evidence>
<protein>
    <recommendedName>
        <fullName evidence="3">Transposase</fullName>
    </recommendedName>
</protein>
<evidence type="ECO:0000313" key="2">
    <source>
        <dbReference type="Proteomes" id="UP000217258"/>
    </source>
</evidence>